<proteinExistence type="predicted"/>
<dbReference type="AlphaFoldDB" id="A0A6I4MAN6"/>
<dbReference type="InterPro" id="IPR025326">
    <property type="entry name" value="DUF4232"/>
</dbReference>
<organism evidence="3 4">
    <name type="scientific">Actinomadura physcomitrii</name>
    <dbReference type="NCBI Taxonomy" id="2650748"/>
    <lineage>
        <taxon>Bacteria</taxon>
        <taxon>Bacillati</taxon>
        <taxon>Actinomycetota</taxon>
        <taxon>Actinomycetes</taxon>
        <taxon>Streptosporangiales</taxon>
        <taxon>Thermomonosporaceae</taxon>
        <taxon>Actinomadura</taxon>
    </lineage>
</organism>
<dbReference type="Proteomes" id="UP000462055">
    <property type="component" value="Unassembled WGS sequence"/>
</dbReference>
<feature type="region of interest" description="Disordered" evidence="1">
    <location>
        <begin position="52"/>
        <end position="87"/>
    </location>
</feature>
<evidence type="ECO:0000313" key="3">
    <source>
        <dbReference type="EMBL" id="MVZ99185.1"/>
    </source>
</evidence>
<sequence>MWRSREDASGRAGTTANIWNDRVMSGCAAGLRRLVAVAGALAAVAGAAACGTESGTASAPGAPSGTPSGAVSGGPSPVLPIASPDPSTACSAEGVSLSMHRPDAAAGLRAAWVELRNCGTRPYRLNGYPALRVLDENRQPFDIRPVKGTREIKDPGPKPVTVAPGESARVGIVWRNLVTESTVPAVNGSYLEVRPAPGRPVLVVRANGPLDLGNTGRLETTAWTPAP</sequence>
<gene>
    <name evidence="3" type="ORF">F8568_002040</name>
</gene>
<feature type="domain" description="DUF4232" evidence="2">
    <location>
        <begin position="90"/>
        <end position="224"/>
    </location>
</feature>
<evidence type="ECO:0000313" key="4">
    <source>
        <dbReference type="Proteomes" id="UP000462055"/>
    </source>
</evidence>
<name>A0A6I4MAN6_9ACTN</name>
<evidence type="ECO:0000256" key="1">
    <source>
        <dbReference type="SAM" id="MobiDB-lite"/>
    </source>
</evidence>
<dbReference type="Pfam" id="PF14016">
    <property type="entry name" value="DUF4232"/>
    <property type="match status" value="1"/>
</dbReference>
<dbReference type="EMBL" id="WBMS02000002">
    <property type="protein sequence ID" value="MVZ99185.1"/>
    <property type="molecule type" value="Genomic_DNA"/>
</dbReference>
<protein>
    <submittedName>
        <fullName evidence="3">DUF4232 domain-containing protein</fullName>
    </submittedName>
</protein>
<reference evidence="3" key="1">
    <citation type="submission" date="2019-12" db="EMBL/GenBank/DDBJ databases">
        <title>Actinomadura physcomitrii sp. nov., a novel actinomycete isolated from moss [Physcomitrium sphaericum (Ludw) Fuernr].</title>
        <authorList>
            <person name="Zhuang X."/>
        </authorList>
    </citation>
    <scope>NUCLEOTIDE SEQUENCE [LARGE SCALE GENOMIC DNA]</scope>
    <source>
        <strain evidence="3">LD22</strain>
    </source>
</reference>
<evidence type="ECO:0000259" key="2">
    <source>
        <dbReference type="Pfam" id="PF14016"/>
    </source>
</evidence>
<accession>A0A6I4MAN6</accession>
<comment type="caution">
    <text evidence="3">The sequence shown here is derived from an EMBL/GenBank/DDBJ whole genome shotgun (WGS) entry which is preliminary data.</text>
</comment>
<keyword evidence="4" id="KW-1185">Reference proteome</keyword>